<protein>
    <submittedName>
        <fullName evidence="2">Phosphoribosyltransferase</fullName>
    </submittedName>
</protein>
<dbReference type="SUPFAM" id="SSF53271">
    <property type="entry name" value="PRTase-like"/>
    <property type="match status" value="1"/>
</dbReference>
<comment type="caution">
    <text evidence="2">The sequence shown here is derived from an EMBL/GenBank/DDBJ whole genome shotgun (WGS) entry which is preliminary data.</text>
</comment>
<keyword evidence="2" id="KW-0328">Glycosyltransferase</keyword>
<evidence type="ECO:0000313" key="2">
    <source>
        <dbReference type="EMBL" id="NDJ15867.1"/>
    </source>
</evidence>
<sequence length="253" mass="27723">MLEKSRSTRGGIVAQVFRSAENPILFVDRDAAGEQLAQAVLREVQTLREPHQFVVYGLPRGGVPVALPVARSLGCPLEVLVAKKITRPTDPELAIGAVTADGQVLRTAMRLSIHPDEWQEAVELARIKAQQQLAQFSQQTHRGAEATLPEQGSDQAMNAAKRRQIALLVDDGIATGMTITVAAKALRQQNLDEIWICAPVAPEGMIKALKQWCDRTVILATPDPFFSVSRFYQSFPQLSTEEALAYLKKSTQA</sequence>
<dbReference type="AlphaFoldDB" id="A0A8J7YWB9"/>
<dbReference type="Gene3D" id="3.30.1310.20">
    <property type="entry name" value="PRTase-like"/>
    <property type="match status" value="1"/>
</dbReference>
<feature type="domain" description="Phosphoribosyltransferase" evidence="1">
    <location>
        <begin position="50"/>
        <end position="210"/>
    </location>
</feature>
<proteinExistence type="predicted"/>
<dbReference type="CDD" id="cd06223">
    <property type="entry name" value="PRTases_typeI"/>
    <property type="match status" value="1"/>
</dbReference>
<dbReference type="Gene3D" id="3.40.50.2020">
    <property type="match status" value="1"/>
</dbReference>
<dbReference type="Proteomes" id="UP000646053">
    <property type="component" value="Unassembled WGS sequence"/>
</dbReference>
<accession>A0A8J7YWB9</accession>
<evidence type="ECO:0000313" key="3">
    <source>
        <dbReference type="Proteomes" id="UP000646053"/>
    </source>
</evidence>
<name>A0A8J7YWB9_9CYAN</name>
<keyword evidence="3" id="KW-1185">Reference proteome</keyword>
<dbReference type="GO" id="GO:0016757">
    <property type="term" value="F:glycosyltransferase activity"/>
    <property type="evidence" value="ECO:0007669"/>
    <property type="project" value="UniProtKB-KW"/>
</dbReference>
<keyword evidence="2" id="KW-0808">Transferase</keyword>
<dbReference type="InterPro" id="IPR000836">
    <property type="entry name" value="PRTase_dom"/>
</dbReference>
<gene>
    <name evidence="2" type="ORF">GS601_00950</name>
</gene>
<dbReference type="InterPro" id="IPR029057">
    <property type="entry name" value="PRTase-like"/>
</dbReference>
<evidence type="ECO:0000259" key="1">
    <source>
        <dbReference type="Pfam" id="PF00156"/>
    </source>
</evidence>
<dbReference type="RefSeq" id="WP_162421272.1">
    <property type="nucleotide sequence ID" value="NZ_WVIE01000001.1"/>
</dbReference>
<reference evidence="2" key="1">
    <citation type="submission" date="2019-12" db="EMBL/GenBank/DDBJ databases">
        <title>High-Quality draft genome sequences of three cyanobacteria isolated from the limestone walls of the Old Cathedral of Coimbra.</title>
        <authorList>
            <person name="Tiago I."/>
            <person name="Soares F."/>
            <person name="Portugal A."/>
        </authorList>
    </citation>
    <scope>NUCLEOTIDE SEQUENCE</scope>
    <source>
        <strain evidence="2">A</strain>
    </source>
</reference>
<organism evidence="2 3">
    <name type="scientific">Myxacorys almedinensis A</name>
    <dbReference type="NCBI Taxonomy" id="2690445"/>
    <lineage>
        <taxon>Bacteria</taxon>
        <taxon>Bacillati</taxon>
        <taxon>Cyanobacteriota</taxon>
        <taxon>Cyanophyceae</taxon>
        <taxon>Leptolyngbyales</taxon>
        <taxon>Leptolyngbyaceae</taxon>
        <taxon>Myxacorys</taxon>
        <taxon>Myxacorys almedinensis</taxon>
    </lineage>
</organism>
<dbReference type="Pfam" id="PF00156">
    <property type="entry name" value="Pribosyltran"/>
    <property type="match status" value="1"/>
</dbReference>
<dbReference type="EMBL" id="WVIE01000001">
    <property type="protein sequence ID" value="NDJ15867.1"/>
    <property type="molecule type" value="Genomic_DNA"/>
</dbReference>